<dbReference type="Gene3D" id="3.40.50.300">
    <property type="entry name" value="P-loop containing nucleotide triphosphate hydrolases"/>
    <property type="match status" value="1"/>
</dbReference>
<organism evidence="6 7">
    <name type="scientific">Heterorhabditis bacteriophora</name>
    <name type="common">Entomopathogenic nematode worm</name>
    <dbReference type="NCBI Taxonomy" id="37862"/>
    <lineage>
        <taxon>Eukaryota</taxon>
        <taxon>Metazoa</taxon>
        <taxon>Ecdysozoa</taxon>
        <taxon>Nematoda</taxon>
        <taxon>Chromadorea</taxon>
        <taxon>Rhabditida</taxon>
        <taxon>Rhabditina</taxon>
        <taxon>Rhabditomorpha</taxon>
        <taxon>Strongyloidea</taxon>
        <taxon>Heterorhabditidae</taxon>
        <taxon>Heterorhabditis</taxon>
    </lineage>
</organism>
<dbReference type="WBParaSite" id="Hba_14404">
    <property type="protein sequence ID" value="Hba_14404"/>
    <property type="gene ID" value="Hba_14404"/>
</dbReference>
<accession>A0A1I7XAL4</accession>
<dbReference type="GO" id="GO:0043139">
    <property type="term" value="F:5'-3' DNA helicase activity"/>
    <property type="evidence" value="ECO:0007669"/>
    <property type="project" value="TreeGrafter"/>
</dbReference>
<evidence type="ECO:0000259" key="5">
    <source>
        <dbReference type="Pfam" id="PF13087"/>
    </source>
</evidence>
<keyword evidence="6" id="KW-1185">Reference proteome</keyword>
<dbReference type="PANTHER" id="PTHR43788">
    <property type="entry name" value="DNA2/NAM7 HELICASE FAMILY MEMBER"/>
    <property type="match status" value="1"/>
</dbReference>
<reference evidence="7" key="1">
    <citation type="submission" date="2016-11" db="UniProtKB">
        <authorList>
            <consortium name="WormBaseParasite"/>
        </authorList>
    </citation>
    <scope>IDENTIFICATION</scope>
</reference>
<sequence>MYISSNRIGTPEVEQRLILDALRLPNEKIPFAFIDVVGESVKAPSLSSYNEREVETCKNLVEGLLQVGIPQTSIAIITFYREQNRRIAGFAKERNIELSTVDAVQGREKDVVILLSTRTHFSLERADFLDDRQRMNVALTRSRHGQFVLGHKASLKQLTSWAILLEWAEKNNTVIKDHKICNLFLKD</sequence>
<evidence type="ECO:0000256" key="3">
    <source>
        <dbReference type="ARBA" id="ARBA00022806"/>
    </source>
</evidence>
<keyword evidence="4" id="KW-0067">ATP-binding</keyword>
<dbReference type="GO" id="GO:0016787">
    <property type="term" value="F:hydrolase activity"/>
    <property type="evidence" value="ECO:0007669"/>
    <property type="project" value="UniProtKB-KW"/>
</dbReference>
<name>A0A1I7XAL4_HETBA</name>
<dbReference type="Proteomes" id="UP000095283">
    <property type="component" value="Unplaced"/>
</dbReference>
<dbReference type="CDD" id="cd18808">
    <property type="entry name" value="SF1_C_Upf1"/>
    <property type="match status" value="1"/>
</dbReference>
<evidence type="ECO:0000313" key="6">
    <source>
        <dbReference type="Proteomes" id="UP000095283"/>
    </source>
</evidence>
<keyword evidence="3" id="KW-0347">Helicase</keyword>
<dbReference type="InterPro" id="IPR050534">
    <property type="entry name" value="Coronavir_polyprotein_1ab"/>
</dbReference>
<dbReference type="Pfam" id="PF13087">
    <property type="entry name" value="AAA_12"/>
    <property type="match status" value="1"/>
</dbReference>
<evidence type="ECO:0000256" key="2">
    <source>
        <dbReference type="ARBA" id="ARBA00022801"/>
    </source>
</evidence>
<keyword evidence="1" id="KW-0547">Nucleotide-binding</keyword>
<dbReference type="SUPFAM" id="SSF52540">
    <property type="entry name" value="P-loop containing nucleoside triphosphate hydrolases"/>
    <property type="match status" value="1"/>
</dbReference>
<proteinExistence type="predicted"/>
<evidence type="ECO:0000256" key="4">
    <source>
        <dbReference type="ARBA" id="ARBA00022840"/>
    </source>
</evidence>
<protein>
    <submittedName>
        <fullName evidence="7">AAA_12 domain-containing protein</fullName>
    </submittedName>
</protein>
<dbReference type="InterPro" id="IPR047187">
    <property type="entry name" value="SF1_C_Upf1"/>
</dbReference>
<dbReference type="InterPro" id="IPR027417">
    <property type="entry name" value="P-loop_NTPase"/>
</dbReference>
<evidence type="ECO:0000256" key="1">
    <source>
        <dbReference type="ARBA" id="ARBA00022741"/>
    </source>
</evidence>
<evidence type="ECO:0000313" key="7">
    <source>
        <dbReference type="WBParaSite" id="Hba_14404"/>
    </source>
</evidence>
<feature type="domain" description="DNA2/NAM7 helicase-like C-terminal" evidence="5">
    <location>
        <begin position="20"/>
        <end position="152"/>
    </location>
</feature>
<dbReference type="AlphaFoldDB" id="A0A1I7XAL4"/>
<dbReference type="GO" id="GO:0005524">
    <property type="term" value="F:ATP binding"/>
    <property type="evidence" value="ECO:0007669"/>
    <property type="project" value="UniProtKB-KW"/>
</dbReference>
<dbReference type="InterPro" id="IPR041679">
    <property type="entry name" value="DNA2/NAM7-like_C"/>
</dbReference>
<keyword evidence="2" id="KW-0378">Hydrolase</keyword>
<dbReference type="PANTHER" id="PTHR43788:SF16">
    <property type="entry name" value="HELICASE WITH ZINC FINGER 2"/>
    <property type="match status" value="1"/>
</dbReference>